<dbReference type="InterPro" id="IPR011527">
    <property type="entry name" value="ABC1_TM_dom"/>
</dbReference>
<keyword evidence="10 32" id="KW-0812">Transmembrane</keyword>
<dbReference type="GO" id="GO:0010008">
    <property type="term" value="C:endosome membrane"/>
    <property type="evidence" value="ECO:0007669"/>
    <property type="project" value="UniProtKB-SubCell"/>
</dbReference>
<keyword evidence="19" id="KW-0325">Glycoprotein</keyword>
<evidence type="ECO:0000256" key="22">
    <source>
        <dbReference type="ARBA" id="ARBA00050661"/>
    </source>
</evidence>
<dbReference type="FunFam" id="3.40.50.300:FF:000605">
    <property type="entry name" value="multidrug resistance-associated protein 5 isoform X1"/>
    <property type="match status" value="1"/>
</dbReference>
<evidence type="ECO:0000313" key="36">
    <source>
        <dbReference type="Proteomes" id="UP000283210"/>
    </source>
</evidence>
<evidence type="ECO:0000256" key="10">
    <source>
        <dbReference type="ARBA" id="ARBA00022692"/>
    </source>
</evidence>
<keyword evidence="16 32" id="KW-1133">Transmembrane helix</keyword>
<dbReference type="Proteomes" id="UP000283210">
    <property type="component" value="Chromosome 3"/>
</dbReference>
<feature type="transmembrane region" description="Helical" evidence="32">
    <location>
        <begin position="1099"/>
        <end position="1122"/>
    </location>
</feature>
<comment type="catalytic activity">
    <reaction evidence="22">
        <text>(2S)-2-[5-amino-1-(beta-D-ribosyl)imidazole-4-carboxamido]succinate(in) + ATP + H2O = (2S)-2-[5-amino-1-(beta-D-ribosyl)imidazole-4-carboxamido]succinate(out) + ADP + phosphate + H(+)</text>
        <dbReference type="Rhea" id="RHEA:66752"/>
        <dbReference type="ChEBI" id="CHEBI:15377"/>
        <dbReference type="ChEBI" id="CHEBI:15378"/>
        <dbReference type="ChEBI" id="CHEBI:30616"/>
        <dbReference type="ChEBI" id="CHEBI:43474"/>
        <dbReference type="ChEBI" id="CHEBI:167466"/>
        <dbReference type="ChEBI" id="CHEBI:456216"/>
    </reaction>
    <physiologicalReaction direction="left-to-right" evidence="22">
        <dbReference type="Rhea" id="RHEA:66753"/>
    </physiologicalReaction>
</comment>
<dbReference type="EMBL" id="CM012439">
    <property type="protein sequence ID" value="RVE74904.1"/>
    <property type="molecule type" value="Genomic_DNA"/>
</dbReference>
<dbReference type="InterPro" id="IPR003593">
    <property type="entry name" value="AAA+_ATPase"/>
</dbReference>
<dbReference type="Gene3D" id="1.20.1560.10">
    <property type="entry name" value="ABC transporter type 1, transmembrane domain"/>
    <property type="match status" value="2"/>
</dbReference>
<dbReference type="GO" id="GO:0008559">
    <property type="term" value="F:ABC-type xenobiotic transporter activity"/>
    <property type="evidence" value="ECO:0007669"/>
    <property type="project" value="UniProtKB-EC"/>
</dbReference>
<evidence type="ECO:0000256" key="17">
    <source>
        <dbReference type="ARBA" id="ARBA00023034"/>
    </source>
</evidence>
<feature type="domain" description="ABC transporter" evidence="33">
    <location>
        <begin position="646"/>
        <end position="879"/>
    </location>
</feature>
<evidence type="ECO:0000256" key="9">
    <source>
        <dbReference type="ARBA" id="ARBA00022553"/>
    </source>
</evidence>
<comment type="catalytic activity">
    <reaction evidence="27">
        <text>3',5'-cyclic GMP(in) + ATP + H2O = 3',5'-cyclic GMP(out) + ADP + phosphate + H(+)</text>
        <dbReference type="Rhea" id="RHEA:66188"/>
        <dbReference type="ChEBI" id="CHEBI:15377"/>
        <dbReference type="ChEBI" id="CHEBI:15378"/>
        <dbReference type="ChEBI" id="CHEBI:30616"/>
        <dbReference type="ChEBI" id="CHEBI:43474"/>
        <dbReference type="ChEBI" id="CHEBI:57746"/>
        <dbReference type="ChEBI" id="CHEBI:456216"/>
    </reaction>
    <physiologicalReaction direction="left-to-right" evidence="27">
        <dbReference type="Rhea" id="RHEA:66189"/>
    </physiologicalReaction>
</comment>
<evidence type="ECO:0000256" key="31">
    <source>
        <dbReference type="SAM" id="MobiDB-lite"/>
    </source>
</evidence>
<comment type="catalytic activity">
    <reaction evidence="21">
        <text>ATP + H2O + xenobioticSide 1 = ADP + phosphate + xenobioticSide 2.</text>
        <dbReference type="EC" id="7.6.2.2"/>
    </reaction>
</comment>
<dbReference type="InterPro" id="IPR003439">
    <property type="entry name" value="ABC_transporter-like_ATP-bd"/>
</dbReference>
<feature type="transmembrane region" description="Helical" evidence="32">
    <location>
        <begin position="1032"/>
        <end position="1056"/>
    </location>
</feature>
<keyword evidence="17" id="KW-0333">Golgi apparatus</keyword>
<keyword evidence="15" id="KW-1278">Translocase</keyword>
<comment type="catalytic activity">
    <reaction evidence="26">
        <text>N-acetyl-L-aspartate(in) + ATP + H2O = N-acetyl-L-aspartate(out) + ADP + phosphate + H(+)</text>
        <dbReference type="Rhea" id="RHEA:66744"/>
        <dbReference type="ChEBI" id="CHEBI:15377"/>
        <dbReference type="ChEBI" id="CHEBI:15378"/>
        <dbReference type="ChEBI" id="CHEBI:16953"/>
        <dbReference type="ChEBI" id="CHEBI:30616"/>
        <dbReference type="ChEBI" id="CHEBI:43474"/>
        <dbReference type="ChEBI" id="CHEBI:456216"/>
    </reaction>
    <physiologicalReaction direction="left-to-right" evidence="26">
        <dbReference type="Rhea" id="RHEA:66745"/>
    </physiologicalReaction>
</comment>
<evidence type="ECO:0000256" key="15">
    <source>
        <dbReference type="ARBA" id="ARBA00022967"/>
    </source>
</evidence>
<dbReference type="PROSITE" id="PS50893">
    <property type="entry name" value="ABC_TRANSPORTER_2"/>
    <property type="match status" value="2"/>
</dbReference>
<keyword evidence="11" id="KW-0677">Repeat</keyword>
<evidence type="ECO:0000256" key="14">
    <source>
        <dbReference type="ARBA" id="ARBA00022840"/>
    </source>
</evidence>
<evidence type="ECO:0000256" key="29">
    <source>
        <dbReference type="ARBA" id="ARBA00082793"/>
    </source>
</evidence>
<evidence type="ECO:0000256" key="16">
    <source>
        <dbReference type="ARBA" id="ARBA00022989"/>
    </source>
</evidence>
<feature type="transmembrane region" description="Helical" evidence="32">
    <location>
        <begin position="1215"/>
        <end position="1234"/>
    </location>
</feature>
<dbReference type="FunFam" id="3.40.50.300:FF:000074">
    <property type="entry name" value="Multidrug resistance-associated protein 5 isoform 1"/>
    <property type="match status" value="1"/>
</dbReference>
<evidence type="ECO:0000256" key="32">
    <source>
        <dbReference type="SAM" id="Phobius"/>
    </source>
</evidence>
<evidence type="ECO:0000256" key="27">
    <source>
        <dbReference type="ARBA" id="ARBA00052963"/>
    </source>
</evidence>
<dbReference type="InterPro" id="IPR017871">
    <property type="entry name" value="ABC_transporter-like_CS"/>
</dbReference>
<feature type="region of interest" description="Disordered" evidence="31">
    <location>
        <begin position="1"/>
        <end position="21"/>
    </location>
</feature>
<dbReference type="GO" id="GO:0016324">
    <property type="term" value="C:apical plasma membrane"/>
    <property type="evidence" value="ECO:0007669"/>
    <property type="project" value="UniProtKB-SubCell"/>
</dbReference>
<feature type="region of interest" description="Disordered" evidence="31">
    <location>
        <begin position="110"/>
        <end position="166"/>
    </location>
</feature>
<keyword evidence="13" id="KW-0967">Endosome</keyword>
<evidence type="ECO:0000259" key="33">
    <source>
        <dbReference type="PROSITE" id="PS50893"/>
    </source>
</evidence>
<feature type="transmembrane region" description="Helical" evidence="32">
    <location>
        <begin position="1128"/>
        <end position="1147"/>
    </location>
</feature>
<evidence type="ECO:0000256" key="23">
    <source>
        <dbReference type="ARBA" id="ARBA00050745"/>
    </source>
</evidence>
<evidence type="ECO:0000256" key="30">
    <source>
        <dbReference type="SAM" id="Coils"/>
    </source>
</evidence>
<proteinExistence type="inferred from homology"/>
<name>A0A3S2Q9N2_ORYJA</name>
<evidence type="ECO:0000256" key="18">
    <source>
        <dbReference type="ARBA" id="ARBA00023136"/>
    </source>
</evidence>
<dbReference type="InterPro" id="IPR050173">
    <property type="entry name" value="ABC_transporter_C-like"/>
</dbReference>
<keyword evidence="14" id="KW-0067">ATP-binding</keyword>
<dbReference type="FunFam" id="1.20.1560.10:FF:000015">
    <property type="entry name" value="multidrug resistance-associated protein 5 isoform X1"/>
    <property type="match status" value="1"/>
</dbReference>
<dbReference type="Pfam" id="PF00664">
    <property type="entry name" value="ABC_membrane"/>
    <property type="match status" value="2"/>
</dbReference>
<accession>A0A3S2Q9N2</accession>
<protein>
    <recommendedName>
        <fullName evidence="28">ATP-binding cassette sub-family C member 5</fullName>
        <ecNumber evidence="6">7.6.2.2</ecNumber>
    </recommendedName>
    <alternativeName>
        <fullName evidence="29">Multidrug resistance-associated protein 5</fullName>
    </alternativeName>
</protein>
<keyword evidence="18 32" id="KW-0472">Membrane</keyword>
<feature type="transmembrane region" description="Helical" evidence="32">
    <location>
        <begin position="373"/>
        <end position="396"/>
    </location>
</feature>
<dbReference type="SUPFAM" id="SSF90123">
    <property type="entry name" value="ABC transporter transmembrane region"/>
    <property type="match status" value="2"/>
</dbReference>
<evidence type="ECO:0000256" key="11">
    <source>
        <dbReference type="ARBA" id="ARBA00022737"/>
    </source>
</evidence>
<evidence type="ECO:0000256" key="5">
    <source>
        <dbReference type="ARBA" id="ARBA00009726"/>
    </source>
</evidence>
<feature type="compositionally biased region" description="Low complexity" evidence="31">
    <location>
        <begin position="157"/>
        <end position="166"/>
    </location>
</feature>
<evidence type="ECO:0000256" key="6">
    <source>
        <dbReference type="ARBA" id="ARBA00012191"/>
    </source>
</evidence>
<feature type="domain" description="ABC transmembrane type-1" evidence="34">
    <location>
        <begin position="336"/>
        <end position="613"/>
    </location>
</feature>
<dbReference type="GO" id="GO:0016323">
    <property type="term" value="C:basolateral plasma membrane"/>
    <property type="evidence" value="ECO:0007669"/>
    <property type="project" value="UniProtKB-SubCell"/>
</dbReference>
<keyword evidence="8" id="KW-1003">Cell membrane</keyword>
<dbReference type="FunFam" id="1.20.1560.10:FF:000012">
    <property type="entry name" value="ATP binding cassette subfamily C member 5"/>
    <property type="match status" value="1"/>
</dbReference>
<evidence type="ECO:0000256" key="12">
    <source>
        <dbReference type="ARBA" id="ARBA00022741"/>
    </source>
</evidence>
<dbReference type="SMART" id="SM00382">
    <property type="entry name" value="AAA"/>
    <property type="match status" value="2"/>
</dbReference>
<feature type="domain" description="ABC transmembrane type-1" evidence="34">
    <location>
        <begin position="967"/>
        <end position="1271"/>
    </location>
</feature>
<evidence type="ECO:0000256" key="3">
    <source>
        <dbReference type="ARBA" id="ARBA00004554"/>
    </source>
</evidence>
<dbReference type="OrthoDB" id="6500128at2759"/>
<dbReference type="SUPFAM" id="SSF52540">
    <property type="entry name" value="P-loop containing nucleoside triphosphate hydrolases"/>
    <property type="match status" value="2"/>
</dbReference>
<comment type="subcellular location">
    <subcellularLocation>
        <location evidence="1">Apical cell membrane</location>
        <topology evidence="1">Multi-pass membrane protein</topology>
    </subcellularLocation>
    <subcellularLocation>
        <location evidence="3">Basolateral cell membrane</location>
        <topology evidence="3">Multi-pass membrane protein</topology>
    </subcellularLocation>
    <subcellularLocation>
        <location evidence="2">Cytoplasmic granule</location>
    </subcellularLocation>
    <subcellularLocation>
        <location evidence="4">Endosome membrane</location>
    </subcellularLocation>
    <subcellularLocation>
        <location evidence="20">Golgi apparatus lumen</location>
    </subcellularLocation>
</comment>
<dbReference type="CDD" id="cd18592">
    <property type="entry name" value="ABC_6TM_MRP5_8_9_D1"/>
    <property type="match status" value="1"/>
</dbReference>
<evidence type="ECO:0000256" key="25">
    <source>
        <dbReference type="ARBA" id="ARBA00052576"/>
    </source>
</evidence>
<evidence type="ECO:0000256" key="8">
    <source>
        <dbReference type="ARBA" id="ARBA00022475"/>
    </source>
</evidence>
<dbReference type="GO" id="GO:0005796">
    <property type="term" value="C:Golgi lumen"/>
    <property type="evidence" value="ECO:0007669"/>
    <property type="project" value="UniProtKB-SubCell"/>
</dbReference>
<dbReference type="GO" id="GO:0016887">
    <property type="term" value="F:ATP hydrolysis activity"/>
    <property type="evidence" value="ECO:0007669"/>
    <property type="project" value="InterPro"/>
</dbReference>
<reference evidence="35 36" key="1">
    <citation type="submission" date="2018-11" db="EMBL/GenBank/DDBJ databases">
        <authorList>
            <person name="Lopez-Roques C."/>
            <person name="Donnadieu C."/>
            <person name="Bouchez O."/>
            <person name="Klopp C."/>
            <person name="Cabau C."/>
            <person name="Zahm M."/>
        </authorList>
    </citation>
    <scope>NUCLEOTIDE SEQUENCE [LARGE SCALE GENOMIC DNA]</scope>
    <source>
        <strain evidence="35">RS831</strain>
        <tissue evidence="35">Whole body</tissue>
    </source>
</reference>
<comment type="similarity">
    <text evidence="5">Belongs to the ABC transporter superfamily. ABCC family. Conjugate transporter (TC 3.A.1.208) subfamily.</text>
</comment>
<evidence type="ECO:0000256" key="26">
    <source>
        <dbReference type="ARBA" id="ARBA00052708"/>
    </source>
</evidence>
<evidence type="ECO:0000256" key="1">
    <source>
        <dbReference type="ARBA" id="ARBA00004424"/>
    </source>
</evidence>
<evidence type="ECO:0000256" key="2">
    <source>
        <dbReference type="ARBA" id="ARBA00004463"/>
    </source>
</evidence>
<evidence type="ECO:0000256" key="19">
    <source>
        <dbReference type="ARBA" id="ARBA00023180"/>
    </source>
</evidence>
<keyword evidence="36" id="KW-1185">Reference proteome</keyword>
<dbReference type="PANTHER" id="PTHR24223:SF10">
    <property type="entry name" value="ATP-BINDING CASSETTE SUB-FAMILY C MEMBER 12"/>
    <property type="match status" value="1"/>
</dbReference>
<gene>
    <name evidence="35" type="ORF">OJAV_G00026430</name>
</gene>
<dbReference type="CDD" id="cd03250">
    <property type="entry name" value="ABCC_MRP_domain1"/>
    <property type="match status" value="1"/>
</dbReference>
<evidence type="ECO:0000256" key="7">
    <source>
        <dbReference type="ARBA" id="ARBA00022448"/>
    </source>
</evidence>
<dbReference type="PROSITE" id="PS00211">
    <property type="entry name" value="ABC_TRANSPORTER_1"/>
    <property type="match status" value="2"/>
</dbReference>
<keyword evidence="30" id="KW-0175">Coiled coil</keyword>
<evidence type="ECO:0000256" key="21">
    <source>
        <dbReference type="ARBA" id="ARBA00034018"/>
    </source>
</evidence>
<dbReference type="InterPro" id="IPR027417">
    <property type="entry name" value="P-loop_NTPase"/>
</dbReference>
<dbReference type="Pfam" id="PF00005">
    <property type="entry name" value="ABC_tran"/>
    <property type="match status" value="2"/>
</dbReference>
<organism evidence="35 36">
    <name type="scientific">Oryzias javanicus</name>
    <name type="common">Javanese ricefish</name>
    <name type="synonym">Aplocheilus javanicus</name>
    <dbReference type="NCBI Taxonomy" id="123683"/>
    <lineage>
        <taxon>Eukaryota</taxon>
        <taxon>Metazoa</taxon>
        <taxon>Chordata</taxon>
        <taxon>Craniata</taxon>
        <taxon>Vertebrata</taxon>
        <taxon>Euteleostomi</taxon>
        <taxon>Actinopterygii</taxon>
        <taxon>Neopterygii</taxon>
        <taxon>Teleostei</taxon>
        <taxon>Neoteleostei</taxon>
        <taxon>Acanthomorphata</taxon>
        <taxon>Ovalentaria</taxon>
        <taxon>Atherinomorphae</taxon>
        <taxon>Beloniformes</taxon>
        <taxon>Adrianichthyidae</taxon>
        <taxon>Oryziinae</taxon>
        <taxon>Oryzias</taxon>
    </lineage>
</organism>
<evidence type="ECO:0000256" key="24">
    <source>
        <dbReference type="ARBA" id="ARBA00051604"/>
    </source>
</evidence>
<evidence type="ECO:0000259" key="34">
    <source>
        <dbReference type="PROSITE" id="PS50929"/>
    </source>
</evidence>
<evidence type="ECO:0000256" key="20">
    <source>
        <dbReference type="ARBA" id="ARBA00023769"/>
    </source>
</evidence>
<keyword evidence="7" id="KW-0813">Transport</keyword>
<keyword evidence="12" id="KW-0547">Nucleotide-binding</keyword>
<dbReference type="EC" id="7.6.2.2" evidence="6"/>
<dbReference type="Gene3D" id="3.40.50.300">
    <property type="entry name" value="P-loop containing nucleotide triphosphate hydrolases"/>
    <property type="match status" value="2"/>
</dbReference>
<evidence type="ECO:0000256" key="13">
    <source>
        <dbReference type="ARBA" id="ARBA00022753"/>
    </source>
</evidence>
<feature type="coiled-coil region" evidence="30">
    <location>
        <begin position="64"/>
        <end position="91"/>
    </location>
</feature>
<dbReference type="PANTHER" id="PTHR24223">
    <property type="entry name" value="ATP-BINDING CASSETTE SUB-FAMILY C"/>
    <property type="match status" value="1"/>
</dbReference>
<evidence type="ECO:0000313" key="35">
    <source>
        <dbReference type="EMBL" id="RVE74904.1"/>
    </source>
</evidence>
<dbReference type="CDD" id="cd18599">
    <property type="entry name" value="ABC_6TM_MRP5_8_9_D2"/>
    <property type="match status" value="1"/>
</dbReference>
<sequence>MKKASLLPKDDGSQRSPSHPSSCACVCVRAHVQVYRRHAASRLAQLEESLEGTKAAHRREILHLQRLLSGRQEAEEKLLQSKREVEEELEMLWQAATRENQVMRETLVEPETTRDLQGWTLCDSASPGPPSPDPDEGPPSSQHLPKHGQPLISIKPGRVSVSGGSRGVGVSLRSAVAVLHTEGKMKTEYALEKNSSRRASFTDDGFRWRTGSEVSYPEQTPDADNGRPRHRLFGKYHQSVQTLKPLRWSSSQSNPVDNAGFLSFVTFAWMTPMMWAMFRNKLDFSSLGLSQFDVADSSGERLWRLWEQQVEEKGLQKASLIWAVLRFQRTRLILSVIIGILAMTAAFIGPAILVNEILKYIENPGGSSVTFGVGLAVALFTSEFFKAFFISVLWAVNLRTAVRLKGAFSTMAFQKAVSLRVHSGVSMGEMINVLTNDGHRLFEAVLFGSFTVSTPVLFVACIIYACYILGYTALTGVCVYIIFVPVQFMLAKLINKFRWKAILITDNRVRTMNEILNSIKLIKMYAWEESFEEKIADLRKTEKKQIRLFSYVQNTNTSVTSIVPTLATVVTFLTHTLLGLELKASDAFTTIAIFNSMRFCLALLPLSVKSLAEAAVSISRLKKILLIQNPEPYLLQQKNSSSAVVMKDASLSWTKPEPAEGAEHQTGTDASPTLRKISFTLPKGNLLGVCGNVGSGKTSLISSILEQMHLLQGAISVDGKFAYVSQQAWIFHGTVQENILMGEPMDQTKYDRVLDVCCLRADLQILPCGDQTEIGERGLNLSGGQKQRISLARAVYSNKDIYLLDDPLSAVDAHVGKHIFEECIKKELQGKSVILVTHQLQYLEFCDDILLLEDGEVREAGNHQNLMNADGRYTQLISNYQMEKSKAQEEEDSSEDAEKLKEAELRERADSGIVNPGFDMSDEKDQDADQNSAVKNGDQLVSQESSSEGSVSWRIYHQYCQAAGGYFMTFLTVLVIVLMIGSTAFSSWWLSYWLGQGDGSALNSTSDQNNVSSPSDQGNISKNPKLHFYQTIYGVMVIVMVILATIKCFIYTHVTLRAACKLHNSMFKKIIGSPMSFFDTTPTGRILNRFAKDQEEVDTVLPIHMDPFLQFCLLVTFTIIIISAVFPFMLVAVVIIGALFTIILFIFQRSIRQMKKMENISRSPCISLTTSTLQGLSTIHAYNTKDSHVKLFKTLNDINSNHFLLFHSGTRWLSFWLDFMACTMTLLVSLFVVLSSNEVINPTLKGLAISYTIQLTGLLQYVVRQSTEVEARFNSVERLLEYITDCKSEAPRHIRDAQIPEDWPKSGSVTFKDYKMKYRENTPIVLNGLDFTIQPGEKLGIVGRTGSGKSSLGVALFRIVEPAAGTILIDGVDISGIGLKDLRSKLSIIPQDPVLFIGTVRYNLDPFDNYTDEEIWKALEKTYMKDSISRLEDKLQAKVLENGENFSVGERQLICMARALLRNSKIILLDEATASIDAETDALIQNTIREAFHHCTMLTIAHRINTVTHSDRILVMDRGEAAELDPPEVLRQRPNSLFSSLLAAANTVNT</sequence>
<feature type="coiled-coil region" evidence="30">
    <location>
        <begin position="877"/>
        <end position="907"/>
    </location>
</feature>
<feature type="region of interest" description="Disordered" evidence="31">
    <location>
        <begin position="911"/>
        <end position="945"/>
    </location>
</feature>
<feature type="transmembrane region" description="Helical" evidence="32">
    <location>
        <begin position="332"/>
        <end position="353"/>
    </location>
</feature>
<evidence type="ECO:0000256" key="4">
    <source>
        <dbReference type="ARBA" id="ARBA00004608"/>
    </source>
</evidence>
<dbReference type="GO" id="GO:0005524">
    <property type="term" value="F:ATP binding"/>
    <property type="evidence" value="ECO:0007669"/>
    <property type="project" value="UniProtKB-KW"/>
</dbReference>
<feature type="domain" description="ABC transporter" evidence="33">
    <location>
        <begin position="1309"/>
        <end position="1543"/>
    </location>
</feature>
<dbReference type="PROSITE" id="PS50929">
    <property type="entry name" value="ABC_TM1F"/>
    <property type="match status" value="2"/>
</dbReference>
<feature type="transmembrane region" description="Helical" evidence="32">
    <location>
        <begin position="444"/>
        <end position="465"/>
    </location>
</feature>
<keyword evidence="9" id="KW-0597">Phosphoprotein</keyword>
<dbReference type="InterPro" id="IPR036640">
    <property type="entry name" value="ABC1_TM_sf"/>
</dbReference>
<comment type="catalytic activity">
    <reaction evidence="24">
        <text>3',5'-cyclic AMP(in) + ATP + H2O = 3',5'-cyclic AMP(out) + ADP + phosphate + H(+)</text>
        <dbReference type="Rhea" id="RHEA:66184"/>
        <dbReference type="ChEBI" id="CHEBI:15377"/>
        <dbReference type="ChEBI" id="CHEBI:15378"/>
        <dbReference type="ChEBI" id="CHEBI:30616"/>
        <dbReference type="ChEBI" id="CHEBI:43474"/>
        <dbReference type="ChEBI" id="CHEBI:58165"/>
        <dbReference type="ChEBI" id="CHEBI:456216"/>
    </reaction>
    <physiologicalReaction direction="left-to-right" evidence="24">
        <dbReference type="Rhea" id="RHEA:66185"/>
    </physiologicalReaction>
</comment>
<comment type="catalytic activity">
    <reaction evidence="25">
        <text>N-acetyl-L-aspartyl-L-glutamyl-L-glutamate(in) + ATP + H2O = N-acetyl-L-aspartyl-L-glutamyl-L-glutamate(out) + ADP + phosphate + H(+)</text>
        <dbReference type="Rhea" id="RHEA:66732"/>
        <dbReference type="ChEBI" id="CHEBI:15377"/>
        <dbReference type="ChEBI" id="CHEBI:15378"/>
        <dbReference type="ChEBI" id="CHEBI:30616"/>
        <dbReference type="ChEBI" id="CHEBI:43474"/>
        <dbReference type="ChEBI" id="CHEBI:76935"/>
        <dbReference type="ChEBI" id="CHEBI:456216"/>
    </reaction>
    <physiologicalReaction direction="left-to-right" evidence="25">
        <dbReference type="Rhea" id="RHEA:66733"/>
    </physiologicalReaction>
</comment>
<comment type="catalytic activity">
    <reaction evidence="23">
        <text>N-acetyl-L-aspartyl-L-glutamate(in) + ATP + H2O = N-acetyl-L-aspartyl-L-glutamate(out) + ADP + phosphate + H(+)</text>
        <dbReference type="Rhea" id="RHEA:66728"/>
        <dbReference type="ChEBI" id="CHEBI:15377"/>
        <dbReference type="ChEBI" id="CHEBI:15378"/>
        <dbReference type="ChEBI" id="CHEBI:30616"/>
        <dbReference type="ChEBI" id="CHEBI:43474"/>
        <dbReference type="ChEBI" id="CHEBI:76931"/>
        <dbReference type="ChEBI" id="CHEBI:456216"/>
    </reaction>
    <physiologicalReaction direction="left-to-right" evidence="23">
        <dbReference type="Rhea" id="RHEA:66729"/>
    </physiologicalReaction>
</comment>
<evidence type="ECO:0000256" key="28">
    <source>
        <dbReference type="ARBA" id="ARBA00069159"/>
    </source>
</evidence>
<dbReference type="CDD" id="cd03244">
    <property type="entry name" value="ABCC_MRP_domain2"/>
    <property type="match status" value="1"/>
</dbReference>
<feature type="transmembrane region" description="Helical" evidence="32">
    <location>
        <begin position="471"/>
        <end position="490"/>
    </location>
</feature>
<feature type="transmembrane region" description="Helical" evidence="32">
    <location>
        <begin position="966"/>
        <end position="990"/>
    </location>
</feature>
<reference evidence="35 36" key="2">
    <citation type="submission" date="2019-01" db="EMBL/GenBank/DDBJ databases">
        <title>A chromosome length genome reference of the Java medaka (oryzias javanicus).</title>
        <authorList>
            <person name="Herpin A."/>
            <person name="Takehana Y."/>
            <person name="Naruse K."/>
            <person name="Ansai S."/>
            <person name="Kawaguchi M."/>
        </authorList>
    </citation>
    <scope>NUCLEOTIDE SEQUENCE [LARGE SCALE GENOMIC DNA]</scope>
    <source>
        <strain evidence="35">RS831</strain>
        <tissue evidence="35">Whole body</tissue>
    </source>
</reference>